<evidence type="ECO:0000313" key="4">
    <source>
        <dbReference type="Proteomes" id="UP000028999"/>
    </source>
</evidence>
<dbReference type="STRING" id="3708.A0A078I0Z0"/>
<dbReference type="InterPro" id="IPR044563">
    <property type="entry name" value="Sgt1-like"/>
</dbReference>
<dbReference type="Pfam" id="PF05002">
    <property type="entry name" value="SGS"/>
    <property type="match status" value="1"/>
</dbReference>
<dbReference type="PaxDb" id="3708-A0A078I0Z0"/>
<dbReference type="EMBL" id="LK032224">
    <property type="protein sequence ID" value="CDY28656.1"/>
    <property type="molecule type" value="Genomic_DNA"/>
</dbReference>
<keyword evidence="4" id="KW-1185">Reference proteome</keyword>
<dbReference type="GO" id="GO:0051087">
    <property type="term" value="F:protein-folding chaperone binding"/>
    <property type="evidence" value="ECO:0007669"/>
    <property type="project" value="InterPro"/>
</dbReference>
<protein>
    <submittedName>
        <fullName evidence="3">BnaA01g21360D protein</fullName>
    </submittedName>
    <submittedName>
        <fullName evidence="2">BnaC09g32190D protein</fullName>
    </submittedName>
</protein>
<dbReference type="InterPro" id="IPR007699">
    <property type="entry name" value="SGS_dom"/>
</dbReference>
<feature type="domain" description="SGS" evidence="1">
    <location>
        <begin position="1"/>
        <end position="70"/>
    </location>
</feature>
<dbReference type="PANTHER" id="PTHR45862">
    <property type="entry name" value="PROTEIN SGT1 HOMOLOG"/>
    <property type="match status" value="1"/>
</dbReference>
<dbReference type="PROSITE" id="PS51048">
    <property type="entry name" value="SGS"/>
    <property type="match status" value="1"/>
</dbReference>
<reference evidence="3 4" key="1">
    <citation type="journal article" date="2014" name="Science">
        <title>Plant genetics. Early allopolyploid evolution in the post-Neolithic Brassica napus oilseed genome.</title>
        <authorList>
            <person name="Chalhoub B."/>
            <person name="Denoeud F."/>
            <person name="Liu S."/>
            <person name="Parkin I.A."/>
            <person name="Tang H."/>
            <person name="Wang X."/>
            <person name="Chiquet J."/>
            <person name="Belcram H."/>
            <person name="Tong C."/>
            <person name="Samans B."/>
            <person name="Correa M."/>
            <person name="Da Silva C."/>
            <person name="Just J."/>
            <person name="Falentin C."/>
            <person name="Koh C.S."/>
            <person name="Le Clainche I."/>
            <person name="Bernard M."/>
            <person name="Bento P."/>
            <person name="Noel B."/>
            <person name="Labadie K."/>
            <person name="Alberti A."/>
            <person name="Charles M."/>
            <person name="Arnaud D."/>
            <person name="Guo H."/>
            <person name="Daviaud C."/>
            <person name="Alamery S."/>
            <person name="Jabbari K."/>
            <person name="Zhao M."/>
            <person name="Edger P.P."/>
            <person name="Chelaifa H."/>
            <person name="Tack D."/>
            <person name="Lassalle G."/>
            <person name="Mestiri I."/>
            <person name="Schnel N."/>
            <person name="Le Paslier M.C."/>
            <person name="Fan G."/>
            <person name="Renault V."/>
            <person name="Bayer P.E."/>
            <person name="Golicz A.A."/>
            <person name="Manoli S."/>
            <person name="Lee T.H."/>
            <person name="Thi V.H."/>
            <person name="Chalabi S."/>
            <person name="Hu Q."/>
            <person name="Fan C."/>
            <person name="Tollenaere R."/>
            <person name="Lu Y."/>
            <person name="Battail C."/>
            <person name="Shen J."/>
            <person name="Sidebottom C.H."/>
            <person name="Wang X."/>
            <person name="Canaguier A."/>
            <person name="Chauveau A."/>
            <person name="Berard A."/>
            <person name="Deniot G."/>
            <person name="Guan M."/>
            <person name="Liu Z."/>
            <person name="Sun F."/>
            <person name="Lim Y.P."/>
            <person name="Lyons E."/>
            <person name="Town C.D."/>
            <person name="Bancroft I."/>
            <person name="Wang X."/>
            <person name="Meng J."/>
            <person name="Ma J."/>
            <person name="Pires J.C."/>
            <person name="King G.J."/>
            <person name="Brunel D."/>
            <person name="Delourme R."/>
            <person name="Renard M."/>
            <person name="Aury J.M."/>
            <person name="Adams K.L."/>
            <person name="Batley J."/>
            <person name="Snowdon R.J."/>
            <person name="Tost J."/>
            <person name="Edwards D."/>
            <person name="Zhou Y."/>
            <person name="Hua W."/>
            <person name="Sharpe A.G."/>
            <person name="Paterson A.H."/>
            <person name="Guan C."/>
            <person name="Wincker P."/>
        </authorList>
    </citation>
    <scope>NUCLEOTIDE SEQUENCE [LARGE SCALE GENOMIC DNA]</scope>
    <source>
        <strain evidence="4">cv. Darmor-bzh</strain>
    </source>
</reference>
<accession>A0A078I0Z0</accession>
<evidence type="ECO:0000259" key="1">
    <source>
        <dbReference type="PROSITE" id="PS51048"/>
    </source>
</evidence>
<dbReference type="EMBL" id="LK032559">
    <property type="protein sequence ID" value="CDY43481.1"/>
    <property type="molecule type" value="Genomic_DNA"/>
</dbReference>
<reference evidence="3" key="2">
    <citation type="submission" date="2014-06" db="EMBL/GenBank/DDBJ databases">
        <authorList>
            <person name="Genoscope - CEA"/>
        </authorList>
    </citation>
    <scope>NUCLEOTIDE SEQUENCE</scope>
</reference>
<proteinExistence type="predicted"/>
<organism evidence="3 4">
    <name type="scientific">Brassica napus</name>
    <name type="common">Rape</name>
    <dbReference type="NCBI Taxonomy" id="3708"/>
    <lineage>
        <taxon>Eukaryota</taxon>
        <taxon>Viridiplantae</taxon>
        <taxon>Streptophyta</taxon>
        <taxon>Embryophyta</taxon>
        <taxon>Tracheophyta</taxon>
        <taxon>Spermatophyta</taxon>
        <taxon>Magnoliopsida</taxon>
        <taxon>eudicotyledons</taxon>
        <taxon>Gunneridae</taxon>
        <taxon>Pentapetalae</taxon>
        <taxon>rosids</taxon>
        <taxon>malvids</taxon>
        <taxon>Brassicales</taxon>
        <taxon>Brassicaceae</taxon>
        <taxon>Brassiceae</taxon>
        <taxon>Brassica</taxon>
    </lineage>
</organism>
<evidence type="ECO:0000313" key="3">
    <source>
        <dbReference type="EMBL" id="CDY43481.1"/>
    </source>
</evidence>
<gene>
    <name evidence="3" type="primary">BnaA01g21360D</name>
    <name evidence="2" type="synonym">BnaC09g32190D</name>
    <name evidence="2" type="ORF">GSBRNA2T00040724001</name>
    <name evidence="3" type="ORF">GSBRNA2T00076745001</name>
</gene>
<dbReference type="Gramene" id="CDY28656">
    <property type="protein sequence ID" value="CDY28656"/>
    <property type="gene ID" value="GSBRNA2T00040724001"/>
</dbReference>
<dbReference type="Gramene" id="CDY43481">
    <property type="protein sequence ID" value="CDY43481"/>
    <property type="gene ID" value="GSBRNA2T00076745001"/>
</dbReference>
<dbReference type="Proteomes" id="UP000028999">
    <property type="component" value="Unassembled WGS sequence"/>
</dbReference>
<sequence length="70" mass="8026">MTHSLHIWNFGAEVSMRLAYPSSKRVKDWDKLEAEVESNGTVFSTDEKEVGTKKIESTPPDGMELKKWEI</sequence>
<dbReference type="AlphaFoldDB" id="A0A078I0Z0"/>
<name>A0A078I0Z0_BRANA</name>
<evidence type="ECO:0000313" key="2">
    <source>
        <dbReference type="EMBL" id="CDY28656.1"/>
    </source>
</evidence>
<dbReference type="OMA" id="PPDRMEL"/>